<gene>
    <name evidence="1" type="ORF">BWK73_11970</name>
</gene>
<evidence type="ECO:0008006" key="3">
    <source>
        <dbReference type="Google" id="ProtNLM"/>
    </source>
</evidence>
<dbReference type="AlphaFoldDB" id="A0A1Y1QTM5"/>
<dbReference type="EMBL" id="MTEJ01000046">
    <property type="protein sequence ID" value="OQX13493.1"/>
    <property type="molecule type" value="Genomic_DNA"/>
</dbReference>
<proteinExistence type="predicted"/>
<dbReference type="Pfam" id="PF11236">
    <property type="entry name" value="DUF3037"/>
    <property type="match status" value="1"/>
</dbReference>
<reference evidence="1 2" key="1">
    <citation type="submission" date="2017-01" db="EMBL/GenBank/DDBJ databases">
        <title>Novel large sulfur bacteria in the metagenomes of groundwater-fed chemosynthetic microbial mats in the Lake Huron basin.</title>
        <authorList>
            <person name="Sharrar A.M."/>
            <person name="Flood B.E."/>
            <person name="Bailey J.V."/>
            <person name="Jones D.S."/>
            <person name="Biddanda B."/>
            <person name="Ruberg S.A."/>
            <person name="Marcus D.N."/>
            <person name="Dick G.J."/>
        </authorList>
    </citation>
    <scope>NUCLEOTIDE SEQUENCE [LARGE SCALE GENOMIC DNA]</scope>
    <source>
        <strain evidence="1">A8</strain>
    </source>
</reference>
<name>A0A1Y1QTM5_9GAMM</name>
<evidence type="ECO:0000313" key="2">
    <source>
        <dbReference type="Proteomes" id="UP000192491"/>
    </source>
</evidence>
<evidence type="ECO:0000313" key="1">
    <source>
        <dbReference type="EMBL" id="OQX13493.1"/>
    </source>
</evidence>
<organism evidence="1 2">
    <name type="scientific">Thiothrix lacustris</name>
    <dbReference type="NCBI Taxonomy" id="525917"/>
    <lineage>
        <taxon>Bacteria</taxon>
        <taxon>Pseudomonadati</taxon>
        <taxon>Pseudomonadota</taxon>
        <taxon>Gammaproteobacteria</taxon>
        <taxon>Thiotrichales</taxon>
        <taxon>Thiotrichaceae</taxon>
        <taxon>Thiothrix</taxon>
    </lineage>
</organism>
<dbReference type="Proteomes" id="UP000192491">
    <property type="component" value="Unassembled WGS sequence"/>
</dbReference>
<dbReference type="InterPro" id="IPR021398">
    <property type="entry name" value="DUF3037"/>
</dbReference>
<sequence length="153" mass="17388">MKQAFHYNLIRFQPDVETGEFANIGVVIYAPNTPALAFRLLAPWQHQRITHFFSPLDTNVFQGALSVAQTELQRVQKLLPSVANPAALHEELIRPREDIIRYAHTGVILGEDPQAVADTLFNRYVQRATGTGISRLTAGWPRRRTRHLTRTHP</sequence>
<protein>
    <recommendedName>
        <fullName evidence="3">DUF3037 domain-containing protein</fullName>
    </recommendedName>
</protein>
<comment type="caution">
    <text evidence="1">The sequence shown here is derived from an EMBL/GenBank/DDBJ whole genome shotgun (WGS) entry which is preliminary data.</text>
</comment>
<accession>A0A1Y1QTM5</accession>